<dbReference type="InterPro" id="IPR015813">
    <property type="entry name" value="Pyrv/PenolPyrv_kinase-like_dom"/>
</dbReference>
<evidence type="ECO:0000259" key="4">
    <source>
        <dbReference type="Pfam" id="PF03328"/>
    </source>
</evidence>
<dbReference type="GO" id="GO:0046872">
    <property type="term" value="F:metal ion binding"/>
    <property type="evidence" value="ECO:0007669"/>
    <property type="project" value="UniProtKB-KW"/>
</dbReference>
<dbReference type="Proteomes" id="UP000257706">
    <property type="component" value="Unassembled WGS sequence"/>
</dbReference>
<feature type="domain" description="HpcH/HpaI aldolase/citrate lyase" evidence="4">
    <location>
        <begin position="19"/>
        <end position="244"/>
    </location>
</feature>
<dbReference type="InterPro" id="IPR040442">
    <property type="entry name" value="Pyrv_kinase-like_dom_sf"/>
</dbReference>
<proteinExistence type="inferred from homology"/>
<accession>A0A162KUT2</accession>
<dbReference type="GO" id="GO:0016832">
    <property type="term" value="F:aldehyde-lyase activity"/>
    <property type="evidence" value="ECO:0007669"/>
    <property type="project" value="TreeGrafter"/>
</dbReference>
<dbReference type="Pfam" id="PF03328">
    <property type="entry name" value="HpcH_HpaI"/>
    <property type="match status" value="1"/>
</dbReference>
<reference evidence="6 7" key="1">
    <citation type="submission" date="2015-12" db="EMBL/GenBank/DDBJ databases">
        <title>Genome sequence of Tistrella mobilis MCCC 1A02139.</title>
        <authorList>
            <person name="Lu L."/>
            <person name="Lai Q."/>
            <person name="Shao Z."/>
            <person name="Qian P."/>
        </authorList>
    </citation>
    <scope>NUCLEOTIDE SEQUENCE [LARGE SCALE GENOMIC DNA]</scope>
    <source>
        <strain evidence="6 7">MCCC 1A02139</strain>
    </source>
</reference>
<keyword evidence="3" id="KW-0456">Lyase</keyword>
<evidence type="ECO:0000256" key="3">
    <source>
        <dbReference type="ARBA" id="ARBA00023239"/>
    </source>
</evidence>
<dbReference type="InterPro" id="IPR050251">
    <property type="entry name" value="HpcH-HpaI_aldolase"/>
</dbReference>
<dbReference type="InterPro" id="IPR005000">
    <property type="entry name" value="Aldolase/citrate-lyase_domain"/>
</dbReference>
<evidence type="ECO:0000313" key="5">
    <source>
        <dbReference type="EMBL" id="HAE50409.1"/>
    </source>
</evidence>
<dbReference type="PANTHER" id="PTHR30502:SF0">
    <property type="entry name" value="PHOSPHOENOLPYRUVATE CARBOXYLASE FAMILY PROTEIN"/>
    <property type="match status" value="1"/>
</dbReference>
<dbReference type="OrthoDB" id="9802624at2"/>
<dbReference type="RefSeq" id="WP_062764653.1">
    <property type="nucleotide sequence ID" value="NZ_CP121027.1"/>
</dbReference>
<dbReference type="AlphaFoldDB" id="A0A162KUT2"/>
<sequence>MIENRLRRIIQEADGFAVGTFLMSDSATSAALMDAAGYDFLAIDRQHGVIDDATCLRLLAECGRHGTTPIVRIPANRPEDAMRALDHGALGVIAPLIDDDAGAAMLAGACRFPPRGGRSFGPVRAAPIHGRSYLQAIDDSVLAIAMIETRAGLDALDRILAVPGLDAIFVGPNDLGLALGLGFTGGRTDTQPALAEAVTGIVTRARGAGIPAGIHCTDPAMARAMRGLGYRFATVGSDLGLMAQAAAASADQSRAS</sequence>
<dbReference type="SUPFAM" id="SSF51621">
    <property type="entry name" value="Phosphoenolpyruvate/pyruvate domain"/>
    <property type="match status" value="1"/>
</dbReference>
<gene>
    <name evidence="6" type="ORF">AUP44_05995</name>
    <name evidence="5" type="ORF">DCK97_23640</name>
</gene>
<dbReference type="GeneID" id="97243348"/>
<comment type="caution">
    <text evidence="6">The sequence shown here is derived from an EMBL/GenBank/DDBJ whole genome shotgun (WGS) entry which is preliminary data.</text>
</comment>
<reference evidence="5 8" key="2">
    <citation type="journal article" date="2018" name="Nat. Biotechnol.">
        <title>A standardized bacterial taxonomy based on genome phylogeny substantially revises the tree of life.</title>
        <authorList>
            <person name="Parks D.H."/>
            <person name="Chuvochina M."/>
            <person name="Waite D.W."/>
            <person name="Rinke C."/>
            <person name="Skarshewski A."/>
            <person name="Chaumeil P.A."/>
            <person name="Hugenholtz P."/>
        </authorList>
    </citation>
    <scope>NUCLEOTIDE SEQUENCE [LARGE SCALE GENOMIC DNA]</scope>
    <source>
        <strain evidence="5">UBA8739</strain>
    </source>
</reference>
<protein>
    <submittedName>
        <fullName evidence="5">2,4-dihydroxyhept-2-ene-1,7-dioic acid aldolase</fullName>
    </submittedName>
</protein>
<dbReference type="EMBL" id="DMAI01000385">
    <property type="protein sequence ID" value="HAE50409.1"/>
    <property type="molecule type" value="Genomic_DNA"/>
</dbReference>
<name>A0A162KUT2_9PROT</name>
<dbReference type="GO" id="GO:0005737">
    <property type="term" value="C:cytoplasm"/>
    <property type="evidence" value="ECO:0007669"/>
    <property type="project" value="TreeGrafter"/>
</dbReference>
<evidence type="ECO:0000313" key="8">
    <source>
        <dbReference type="Proteomes" id="UP000257706"/>
    </source>
</evidence>
<dbReference type="EMBL" id="LPZR01000160">
    <property type="protein sequence ID" value="KYO52170.1"/>
    <property type="molecule type" value="Genomic_DNA"/>
</dbReference>
<evidence type="ECO:0000313" key="6">
    <source>
        <dbReference type="EMBL" id="KYO52170.1"/>
    </source>
</evidence>
<comment type="similarity">
    <text evidence="1">Belongs to the HpcH/HpaI aldolase family.</text>
</comment>
<keyword evidence="2" id="KW-0479">Metal-binding</keyword>
<dbReference type="Gene3D" id="3.20.20.60">
    <property type="entry name" value="Phosphoenolpyruvate-binding domains"/>
    <property type="match status" value="1"/>
</dbReference>
<evidence type="ECO:0000256" key="1">
    <source>
        <dbReference type="ARBA" id="ARBA00005568"/>
    </source>
</evidence>
<evidence type="ECO:0000313" key="7">
    <source>
        <dbReference type="Proteomes" id="UP000075787"/>
    </source>
</evidence>
<evidence type="ECO:0000256" key="2">
    <source>
        <dbReference type="ARBA" id="ARBA00022723"/>
    </source>
</evidence>
<dbReference type="PANTHER" id="PTHR30502">
    <property type="entry name" value="2-KETO-3-DEOXY-L-RHAMNONATE ALDOLASE"/>
    <property type="match status" value="1"/>
</dbReference>
<organism evidence="6 7">
    <name type="scientific">Tistrella mobilis</name>
    <dbReference type="NCBI Taxonomy" id="171437"/>
    <lineage>
        <taxon>Bacteria</taxon>
        <taxon>Pseudomonadati</taxon>
        <taxon>Pseudomonadota</taxon>
        <taxon>Alphaproteobacteria</taxon>
        <taxon>Geminicoccales</taxon>
        <taxon>Geminicoccaceae</taxon>
        <taxon>Tistrella</taxon>
    </lineage>
</organism>
<dbReference type="Proteomes" id="UP000075787">
    <property type="component" value="Unassembled WGS sequence"/>
</dbReference>